<evidence type="ECO:0000256" key="3">
    <source>
        <dbReference type="ARBA" id="ARBA00022640"/>
    </source>
</evidence>
<name>A0A0F9UII8_9ZZZZ</name>
<feature type="domain" description="AAA+ ATPase" evidence="8">
    <location>
        <begin position="271"/>
        <end position="408"/>
    </location>
</feature>
<dbReference type="GO" id="GO:0005524">
    <property type="term" value="F:ATP binding"/>
    <property type="evidence" value="ECO:0007669"/>
    <property type="project" value="UniProtKB-KW"/>
</dbReference>
<gene>
    <name evidence="9" type="ORF">LCGC14_0525590</name>
</gene>
<dbReference type="GO" id="GO:0009507">
    <property type="term" value="C:chloroplast"/>
    <property type="evidence" value="ECO:0007669"/>
    <property type="project" value="UniProtKB-SubCell"/>
</dbReference>
<evidence type="ECO:0000256" key="6">
    <source>
        <dbReference type="ARBA" id="ARBA00038088"/>
    </source>
</evidence>
<dbReference type="Pfam" id="PF00004">
    <property type="entry name" value="AAA"/>
    <property type="match status" value="1"/>
</dbReference>
<dbReference type="PANTHER" id="PTHR42960">
    <property type="entry name" value="YCF46 PROTEIN"/>
    <property type="match status" value="1"/>
</dbReference>
<dbReference type="PANTHER" id="PTHR42960:SF1">
    <property type="entry name" value="YCF46 PROTEIN"/>
    <property type="match status" value="1"/>
</dbReference>
<dbReference type="InterPro" id="IPR003959">
    <property type="entry name" value="ATPase_AAA_core"/>
</dbReference>
<evidence type="ECO:0000256" key="2">
    <source>
        <dbReference type="ARBA" id="ARBA00022528"/>
    </source>
</evidence>
<dbReference type="AlphaFoldDB" id="A0A0F9UII8"/>
<reference evidence="9" key="1">
    <citation type="journal article" date="2015" name="Nature">
        <title>Complex archaea that bridge the gap between prokaryotes and eukaryotes.</title>
        <authorList>
            <person name="Spang A."/>
            <person name="Saw J.H."/>
            <person name="Jorgensen S.L."/>
            <person name="Zaremba-Niedzwiedzka K."/>
            <person name="Martijn J."/>
            <person name="Lind A.E."/>
            <person name="van Eijk R."/>
            <person name="Schleper C."/>
            <person name="Guy L."/>
            <person name="Ettema T.J."/>
        </authorList>
    </citation>
    <scope>NUCLEOTIDE SEQUENCE</scope>
</reference>
<dbReference type="CDD" id="cd19507">
    <property type="entry name" value="RecA-like_Ycf46-like"/>
    <property type="match status" value="1"/>
</dbReference>
<dbReference type="Gene3D" id="3.40.50.300">
    <property type="entry name" value="P-loop containing nucleotide triphosphate hydrolases"/>
    <property type="match status" value="1"/>
</dbReference>
<dbReference type="Gene3D" id="1.10.8.60">
    <property type="match status" value="1"/>
</dbReference>
<keyword evidence="4" id="KW-0547">Nucleotide-binding</keyword>
<proteinExistence type="inferred from homology"/>
<comment type="similarity">
    <text evidence="6">Belongs to the AAA ATPase family. Highly divergent.</text>
</comment>
<evidence type="ECO:0000256" key="5">
    <source>
        <dbReference type="ARBA" id="ARBA00022840"/>
    </source>
</evidence>
<dbReference type="SUPFAM" id="SSF52540">
    <property type="entry name" value="P-loop containing nucleoside triphosphate hydrolases"/>
    <property type="match status" value="1"/>
</dbReference>
<organism evidence="9">
    <name type="scientific">marine sediment metagenome</name>
    <dbReference type="NCBI Taxonomy" id="412755"/>
    <lineage>
        <taxon>unclassified sequences</taxon>
        <taxon>metagenomes</taxon>
        <taxon>ecological metagenomes</taxon>
    </lineage>
</organism>
<dbReference type="GO" id="GO:0016887">
    <property type="term" value="F:ATP hydrolysis activity"/>
    <property type="evidence" value="ECO:0007669"/>
    <property type="project" value="InterPro"/>
</dbReference>
<protein>
    <recommendedName>
        <fullName evidence="7">Uncharacterized AAA domain-containing protein ycf46</fullName>
    </recommendedName>
</protein>
<dbReference type="InterPro" id="IPR052381">
    <property type="entry name" value="AAA_domain_protein"/>
</dbReference>
<evidence type="ECO:0000313" key="9">
    <source>
        <dbReference type="EMBL" id="KKN61051.1"/>
    </source>
</evidence>
<dbReference type="InterPro" id="IPR027417">
    <property type="entry name" value="P-loop_NTPase"/>
</dbReference>
<comment type="subcellular location">
    <subcellularLocation>
        <location evidence="1">Plastid</location>
        <location evidence="1">Chloroplast</location>
    </subcellularLocation>
</comment>
<evidence type="ECO:0000256" key="7">
    <source>
        <dbReference type="ARBA" id="ARBA00040480"/>
    </source>
</evidence>
<evidence type="ECO:0000259" key="8">
    <source>
        <dbReference type="SMART" id="SM00382"/>
    </source>
</evidence>
<evidence type="ECO:0000256" key="1">
    <source>
        <dbReference type="ARBA" id="ARBA00004229"/>
    </source>
</evidence>
<keyword evidence="2" id="KW-0150">Chloroplast</keyword>
<keyword evidence="3" id="KW-0934">Plastid</keyword>
<comment type="caution">
    <text evidence="9">The sequence shown here is derived from an EMBL/GenBank/DDBJ whole genome shotgun (WGS) entry which is preliminary data.</text>
</comment>
<dbReference type="SMART" id="SM00382">
    <property type="entry name" value="AAA"/>
    <property type="match status" value="1"/>
</dbReference>
<dbReference type="EMBL" id="LAZR01000673">
    <property type="protein sequence ID" value="KKN61051.1"/>
    <property type="molecule type" value="Genomic_DNA"/>
</dbReference>
<accession>A0A0F9UII8</accession>
<sequence>MEKTKIENAFNELETIIKAGAPIVEVVSYEIQRIHGFINTIAKKLNRKWYRWSQIRGLDIWDQDTKEFINKSSDTKDPEAILKVFNELEKASILILEDFHPFMDSENFHEIVRYLREISFINKEQEKTLILVQPIKRIPIELIKELPIVEVELPDREILKVIFEAVVSSYDLETSEVEESDNLIEAALGLTTMEARLAFSKAIVDSGKLTEDSISYIIKEKENIIKKKGLLEYFHPEGDLDSVGGLDILKDWLRRRGKAFKRGAKDFGLDTPRGVLLLGVPGCGKSLCAKAIAEVWNFPLLRFDLGKVYAGVVGQTEQNIRNALDIAKALAPCVLWIDEIEKGLSGVQSSNQTDSGVSARVFGTFLTWMQEKKEPVFVVATANDISQLPPELLRKGRFDEIFFVDLPSQEEREEIFKIHLIRKEREPSNFQIKKLTSRTKGFTGAEIEEVIKEGLFRAFDEDKILNTEHIISAIAETNPLSVTMGKVIAELREWAKFKAKFASSVQSDVTFSEKDLEKTDKIPKLKQELNNPFMEESL</sequence>
<evidence type="ECO:0000256" key="4">
    <source>
        <dbReference type="ARBA" id="ARBA00022741"/>
    </source>
</evidence>
<dbReference type="InterPro" id="IPR003593">
    <property type="entry name" value="AAA+_ATPase"/>
</dbReference>
<keyword evidence="5" id="KW-0067">ATP-binding</keyword>